<dbReference type="SMART" id="SM00857">
    <property type="entry name" value="Resolvase"/>
    <property type="match status" value="1"/>
</dbReference>
<dbReference type="Gene3D" id="3.40.50.1390">
    <property type="entry name" value="Resolvase, N-terminal catalytic domain"/>
    <property type="match status" value="1"/>
</dbReference>
<dbReference type="InterPro" id="IPR006119">
    <property type="entry name" value="Resolv_N"/>
</dbReference>
<evidence type="ECO:0000313" key="5">
    <source>
        <dbReference type="Proteomes" id="UP000675163"/>
    </source>
</evidence>
<gene>
    <name evidence="4" type="ORF">JOF28_000316</name>
</gene>
<dbReference type="Proteomes" id="UP000675163">
    <property type="component" value="Unassembled WGS sequence"/>
</dbReference>
<comment type="caution">
    <text evidence="4">The sequence shown here is derived from an EMBL/GenBank/DDBJ whole genome shotgun (WGS) entry which is preliminary data.</text>
</comment>
<evidence type="ECO:0000259" key="2">
    <source>
        <dbReference type="PROSITE" id="PS51736"/>
    </source>
</evidence>
<feature type="compositionally biased region" description="Polar residues" evidence="1">
    <location>
        <begin position="17"/>
        <end position="27"/>
    </location>
</feature>
<dbReference type="Gene3D" id="3.90.1750.20">
    <property type="entry name" value="Putative Large Serine Recombinase, Chain B, Domain 2"/>
    <property type="match status" value="1"/>
</dbReference>
<dbReference type="GO" id="GO:0000150">
    <property type="term" value="F:DNA strand exchange activity"/>
    <property type="evidence" value="ECO:0007669"/>
    <property type="project" value="InterPro"/>
</dbReference>
<dbReference type="InterPro" id="IPR036162">
    <property type="entry name" value="Resolvase-like_N_sf"/>
</dbReference>
<evidence type="ECO:0000256" key="1">
    <source>
        <dbReference type="SAM" id="MobiDB-lite"/>
    </source>
</evidence>
<feature type="domain" description="Recombinase" evidence="3">
    <location>
        <begin position="168"/>
        <end position="290"/>
    </location>
</feature>
<accession>A0A940PP97</accession>
<dbReference type="PROSITE" id="PS51736">
    <property type="entry name" value="RECOMBINASES_3"/>
    <property type="match status" value="1"/>
</dbReference>
<dbReference type="Pfam" id="PF00239">
    <property type="entry name" value="Resolvase"/>
    <property type="match status" value="1"/>
</dbReference>
<evidence type="ECO:0000259" key="3">
    <source>
        <dbReference type="PROSITE" id="PS51737"/>
    </source>
</evidence>
<reference evidence="4" key="1">
    <citation type="submission" date="2021-02" db="EMBL/GenBank/DDBJ databases">
        <title>Sequencing the genomes of 1000 actinobacteria strains.</title>
        <authorList>
            <person name="Klenk H.-P."/>
        </authorList>
    </citation>
    <scope>NUCLEOTIDE SEQUENCE</scope>
    <source>
        <strain evidence="4">DSM 22850</strain>
    </source>
</reference>
<dbReference type="AlphaFoldDB" id="A0A940PP97"/>
<dbReference type="PROSITE" id="PS51737">
    <property type="entry name" value="RECOMBINASE_DNA_BIND"/>
    <property type="match status" value="1"/>
</dbReference>
<evidence type="ECO:0000313" key="4">
    <source>
        <dbReference type="EMBL" id="MBP1325084.1"/>
    </source>
</evidence>
<dbReference type="InterPro" id="IPR011109">
    <property type="entry name" value="DNA_bind_recombinase_dom"/>
</dbReference>
<keyword evidence="5" id="KW-1185">Reference proteome</keyword>
<dbReference type="PANTHER" id="PTHR30461">
    <property type="entry name" value="DNA-INVERTASE FROM LAMBDOID PROPHAGE"/>
    <property type="match status" value="1"/>
</dbReference>
<sequence>MDSAGQTVREYLRVSSDRSGTGKSPGQQHEEMVATAKQKGWLVHSRPYEDTDRSASRYTKKVREGFTDLLDDLEAGNFGADILGLWESSRGSRRTGEWIDLIELCAKQGVGIWVLTHGRVYDPTNARDRRSLREDASDAEYESDKTSERLLRDVRANAMKGRPHGKNLYGYERLYDKHTRDLLEVIEHPDQGPVVREAARRVLAGETYYAIARDFNVQGIPARRPKFNPQREVMGWTAPAVKQMLTMPAYAGLRQHQGEVLEDVDTIWPTLIDRDSWHKLQAVMAGRSKLKGNHWETKYLLTGIAVCGECGNNTRTGKQNAGRRQYDKVTGEKLPLATYKIYTCLGTPGKKGFHVAMRLEFLDELVTEVVLARIKRPDFLAQIGQADQGVDTVRAELLQEIEGHRKWLEEVHQLAMETKNLTMLSQQEQQVRPLIDAAQKKLESLAQTDPLVIKLAGADDIDASWQEMSVMDQRQVIRLLVVPKINRMPDSRKGRKGIYPDRVDFAWR</sequence>
<dbReference type="EMBL" id="JAFIDA010000001">
    <property type="protein sequence ID" value="MBP1325084.1"/>
    <property type="molecule type" value="Genomic_DNA"/>
</dbReference>
<dbReference type="CDD" id="cd00338">
    <property type="entry name" value="Ser_Recombinase"/>
    <property type="match status" value="1"/>
</dbReference>
<name>A0A940PP97_9MICO</name>
<dbReference type="SUPFAM" id="SSF53041">
    <property type="entry name" value="Resolvase-like"/>
    <property type="match status" value="1"/>
</dbReference>
<feature type="domain" description="Resolvase/invertase-type recombinase catalytic" evidence="2">
    <location>
        <begin position="7"/>
        <end position="161"/>
    </location>
</feature>
<dbReference type="RefSeq" id="WP_209704165.1">
    <property type="nucleotide sequence ID" value="NZ_JAFIDA010000001.1"/>
</dbReference>
<dbReference type="GO" id="GO:0003677">
    <property type="term" value="F:DNA binding"/>
    <property type="evidence" value="ECO:0007669"/>
    <property type="project" value="InterPro"/>
</dbReference>
<dbReference type="InterPro" id="IPR050639">
    <property type="entry name" value="SSR_resolvase"/>
</dbReference>
<organism evidence="4 5">
    <name type="scientific">Leucobacter exalbidus</name>
    <dbReference type="NCBI Taxonomy" id="662960"/>
    <lineage>
        <taxon>Bacteria</taxon>
        <taxon>Bacillati</taxon>
        <taxon>Actinomycetota</taxon>
        <taxon>Actinomycetes</taxon>
        <taxon>Micrococcales</taxon>
        <taxon>Microbacteriaceae</taxon>
        <taxon>Leucobacter</taxon>
    </lineage>
</organism>
<feature type="region of interest" description="Disordered" evidence="1">
    <location>
        <begin position="1"/>
        <end position="29"/>
    </location>
</feature>
<dbReference type="Pfam" id="PF07508">
    <property type="entry name" value="Recombinase"/>
    <property type="match status" value="1"/>
</dbReference>
<dbReference type="PANTHER" id="PTHR30461:SF23">
    <property type="entry name" value="DNA RECOMBINASE-RELATED"/>
    <property type="match status" value="1"/>
</dbReference>
<dbReference type="InterPro" id="IPR038109">
    <property type="entry name" value="DNA_bind_recomb_sf"/>
</dbReference>
<proteinExistence type="predicted"/>
<protein>
    <submittedName>
        <fullName evidence="4">DNA invertase Pin-like site-specific DNA recombinase</fullName>
    </submittedName>
</protein>